<organism evidence="2 3">
    <name type="scientific">Araneus ventricosus</name>
    <name type="common">Orbweaver spider</name>
    <name type="synonym">Epeira ventricosa</name>
    <dbReference type="NCBI Taxonomy" id="182803"/>
    <lineage>
        <taxon>Eukaryota</taxon>
        <taxon>Metazoa</taxon>
        <taxon>Ecdysozoa</taxon>
        <taxon>Arthropoda</taxon>
        <taxon>Chelicerata</taxon>
        <taxon>Arachnida</taxon>
        <taxon>Araneae</taxon>
        <taxon>Araneomorphae</taxon>
        <taxon>Entelegynae</taxon>
        <taxon>Araneoidea</taxon>
        <taxon>Araneidae</taxon>
        <taxon>Araneus</taxon>
    </lineage>
</organism>
<name>A0A4Y2IAL8_ARAVE</name>
<evidence type="ECO:0000313" key="3">
    <source>
        <dbReference type="Proteomes" id="UP000499080"/>
    </source>
</evidence>
<feature type="compositionally biased region" description="Polar residues" evidence="1">
    <location>
        <begin position="34"/>
        <end position="43"/>
    </location>
</feature>
<keyword evidence="3" id="KW-1185">Reference proteome</keyword>
<sequence>MCGYRTLIPSERRVVETINVGFDEVRSGAVLNPKSKNLGSNLETDSEVDNEIAKHGSSDEVKGHVETEITKEMKPESLTEIKKENFDENSSNAT</sequence>
<evidence type="ECO:0000313" key="2">
    <source>
        <dbReference type="EMBL" id="GBM74560.1"/>
    </source>
</evidence>
<evidence type="ECO:0000256" key="1">
    <source>
        <dbReference type="SAM" id="MobiDB-lite"/>
    </source>
</evidence>
<accession>A0A4Y2IAL8</accession>
<dbReference type="AlphaFoldDB" id="A0A4Y2IAL8"/>
<comment type="caution">
    <text evidence="2">The sequence shown here is derived from an EMBL/GenBank/DDBJ whole genome shotgun (WGS) entry which is preliminary data.</text>
</comment>
<dbReference type="Proteomes" id="UP000499080">
    <property type="component" value="Unassembled WGS sequence"/>
</dbReference>
<dbReference type="EMBL" id="BGPR01002504">
    <property type="protein sequence ID" value="GBM74560.1"/>
    <property type="molecule type" value="Genomic_DNA"/>
</dbReference>
<gene>
    <name evidence="2" type="ORF">AVEN_184366_1</name>
</gene>
<feature type="compositionally biased region" description="Basic and acidic residues" evidence="1">
    <location>
        <begin position="51"/>
        <end position="86"/>
    </location>
</feature>
<proteinExistence type="predicted"/>
<feature type="region of interest" description="Disordered" evidence="1">
    <location>
        <begin position="32"/>
        <end position="94"/>
    </location>
</feature>
<protein>
    <submittedName>
        <fullName evidence="2">Uncharacterized protein</fullName>
    </submittedName>
</protein>
<reference evidence="2 3" key="1">
    <citation type="journal article" date="2019" name="Sci. Rep.">
        <title>Orb-weaving spider Araneus ventricosus genome elucidates the spidroin gene catalogue.</title>
        <authorList>
            <person name="Kono N."/>
            <person name="Nakamura H."/>
            <person name="Ohtoshi R."/>
            <person name="Moran D.A.P."/>
            <person name="Shinohara A."/>
            <person name="Yoshida Y."/>
            <person name="Fujiwara M."/>
            <person name="Mori M."/>
            <person name="Tomita M."/>
            <person name="Arakawa K."/>
        </authorList>
    </citation>
    <scope>NUCLEOTIDE SEQUENCE [LARGE SCALE GENOMIC DNA]</scope>
</reference>